<dbReference type="FunCoup" id="A0A5J5ELN1">
    <property type="interactions" value="1137"/>
</dbReference>
<feature type="binding site" evidence="9">
    <location>
        <position position="37"/>
    </location>
    <ligand>
        <name>substrate</name>
    </ligand>
</feature>
<evidence type="ECO:0000256" key="7">
    <source>
        <dbReference type="ARBA" id="ARBA00023239"/>
    </source>
</evidence>
<evidence type="ECO:0000313" key="13">
    <source>
        <dbReference type="Proteomes" id="UP000326924"/>
    </source>
</evidence>
<dbReference type="InterPro" id="IPR001754">
    <property type="entry name" value="OMPdeCOase_dom"/>
</dbReference>
<dbReference type="PROSITE" id="PS00156">
    <property type="entry name" value="OMPDECASE"/>
    <property type="match status" value="1"/>
</dbReference>
<evidence type="ECO:0000256" key="5">
    <source>
        <dbReference type="ARBA" id="ARBA00022793"/>
    </source>
</evidence>
<feature type="binding site" evidence="9">
    <location>
        <position position="157"/>
    </location>
    <ligand>
        <name>substrate</name>
    </ligand>
</feature>
<dbReference type="GO" id="GO:0044205">
    <property type="term" value="P:'de novo' UMP biosynthetic process"/>
    <property type="evidence" value="ECO:0007669"/>
    <property type="project" value="UniProtKB-UniPathway"/>
</dbReference>
<dbReference type="CDD" id="cd04725">
    <property type="entry name" value="OMP_decarboxylase_like"/>
    <property type="match status" value="1"/>
</dbReference>
<comment type="caution">
    <text evidence="12">The sequence shown here is derived from an EMBL/GenBank/DDBJ whole genome shotgun (WGS) entry which is preliminary data.</text>
</comment>
<evidence type="ECO:0000256" key="10">
    <source>
        <dbReference type="RuleBase" id="RU000512"/>
    </source>
</evidence>
<feature type="active site" description="For OMPdecase activity" evidence="8">
    <location>
        <position position="97"/>
    </location>
</feature>
<sequence>MSSRTYESRARTHPTAIGRTLLSLMAAKKTNLCVSVDITDAATILSLLDAVGPSICVAKTHIDIIPFSNSPSSIAEFTAALSALAEKHNFLIFEDRKFADIGSTVKAQYGGGVYNIAKWAHITNAHSVPGPGIVAGLKEVAEELGVTRALLMLGEMSSKGNLGGGEYLAKTLEMARGDTEFVMGFIAQCAVDTREGEDWIVMTPGVDLGRKGDGLGQQYNTPDRVVREKGCDVIIVGRGIIGAEDKVAKAEEYRKAGWEAYEKRVAEGR</sequence>
<dbReference type="NCBIfam" id="TIGR01740">
    <property type="entry name" value="pyrF"/>
    <property type="match status" value="1"/>
</dbReference>
<evidence type="ECO:0000256" key="3">
    <source>
        <dbReference type="ARBA" id="ARBA00012321"/>
    </source>
</evidence>
<evidence type="ECO:0000256" key="4">
    <source>
        <dbReference type="ARBA" id="ARBA00021923"/>
    </source>
</evidence>
<feature type="binding site" evidence="9">
    <location>
        <position position="217"/>
    </location>
    <ligand>
        <name>substrate</name>
    </ligand>
</feature>
<keyword evidence="5 10" id="KW-0210">Decarboxylase</keyword>
<feature type="active site" description="For OMPdecase activity" evidence="8">
    <location>
        <position position="95"/>
    </location>
</feature>
<dbReference type="UniPathway" id="UPA00070">
    <property type="reaction ID" value="UER00120"/>
</dbReference>
<dbReference type="Pfam" id="PF00215">
    <property type="entry name" value="OMPdecase"/>
    <property type="match status" value="1"/>
</dbReference>
<evidence type="ECO:0000313" key="12">
    <source>
        <dbReference type="EMBL" id="KAA8896034.1"/>
    </source>
</evidence>
<protein>
    <recommendedName>
        <fullName evidence="4 10">Orotidine 5'-phosphate decarboxylase</fullName>
        <ecNumber evidence="3 10">4.1.1.23</ecNumber>
    </recommendedName>
</protein>
<evidence type="ECO:0000256" key="6">
    <source>
        <dbReference type="ARBA" id="ARBA00022975"/>
    </source>
</evidence>
<feature type="domain" description="Orotidine 5'-phosphate decarboxylase" evidence="11">
    <location>
        <begin position="31"/>
        <end position="253"/>
    </location>
</feature>
<dbReference type="PANTHER" id="PTHR19278:SF9">
    <property type="entry name" value="URIDINE 5'-MONOPHOSPHATE SYNTHASE"/>
    <property type="match status" value="1"/>
</dbReference>
<name>A0A5J5ELN1_9PEZI</name>
<dbReference type="EMBL" id="VXIS01000230">
    <property type="protein sequence ID" value="KAA8896034.1"/>
    <property type="molecule type" value="Genomic_DNA"/>
</dbReference>
<keyword evidence="7 10" id="KW-0456">Lyase</keyword>
<gene>
    <name evidence="12" type="ORF">FN846DRAFT_900392</name>
</gene>
<evidence type="ECO:0000259" key="11">
    <source>
        <dbReference type="SMART" id="SM00934"/>
    </source>
</evidence>
<comment type="catalytic activity">
    <reaction evidence="10">
        <text>orotidine 5'-phosphate + H(+) = UMP + CO2</text>
        <dbReference type="Rhea" id="RHEA:11596"/>
        <dbReference type="ChEBI" id="CHEBI:15378"/>
        <dbReference type="ChEBI" id="CHEBI:16526"/>
        <dbReference type="ChEBI" id="CHEBI:57538"/>
        <dbReference type="ChEBI" id="CHEBI:57865"/>
        <dbReference type="EC" id="4.1.1.23"/>
    </reaction>
</comment>
<dbReference type="Proteomes" id="UP000326924">
    <property type="component" value="Unassembled WGS sequence"/>
</dbReference>
<feature type="active site" description="For OMPdecase activity" evidence="8">
    <location>
        <position position="100"/>
    </location>
</feature>
<dbReference type="Gene3D" id="3.20.20.70">
    <property type="entry name" value="Aldolase class I"/>
    <property type="match status" value="1"/>
</dbReference>
<dbReference type="FunFam" id="3.20.20.70:FF:000114">
    <property type="entry name" value="Decarboxylase,orotidine phosphate"/>
    <property type="match status" value="1"/>
</dbReference>
<dbReference type="OrthoDB" id="10263753at2759"/>
<dbReference type="GO" id="GO:0004590">
    <property type="term" value="F:orotidine-5'-phosphate decarboxylase activity"/>
    <property type="evidence" value="ECO:0007669"/>
    <property type="project" value="UniProtKB-EC"/>
</dbReference>
<dbReference type="EC" id="4.1.1.23" evidence="3 10"/>
<dbReference type="SUPFAM" id="SSF51366">
    <property type="entry name" value="Ribulose-phoshate binding barrel"/>
    <property type="match status" value="1"/>
</dbReference>
<dbReference type="SMART" id="SM00934">
    <property type="entry name" value="OMPdecase"/>
    <property type="match status" value="1"/>
</dbReference>
<comment type="similarity">
    <text evidence="2 10">Belongs to the OMP decarboxylase family.</text>
</comment>
<reference evidence="12 13" key="1">
    <citation type="submission" date="2019-09" db="EMBL/GenBank/DDBJ databases">
        <title>Draft genome of the ectomycorrhizal ascomycete Sphaerosporella brunnea.</title>
        <authorList>
            <consortium name="DOE Joint Genome Institute"/>
            <person name="Benucci G.M."/>
            <person name="Marozzi G."/>
            <person name="Antonielli L."/>
            <person name="Sanchez S."/>
            <person name="Marco P."/>
            <person name="Wang X."/>
            <person name="Falini L.B."/>
            <person name="Barry K."/>
            <person name="Haridas S."/>
            <person name="Lipzen A."/>
            <person name="Labutti K."/>
            <person name="Grigoriev I.V."/>
            <person name="Murat C."/>
            <person name="Martin F."/>
            <person name="Albertini E."/>
            <person name="Donnini D."/>
            <person name="Bonito G."/>
        </authorList>
    </citation>
    <scope>NUCLEOTIDE SEQUENCE [LARGE SCALE GENOMIC DNA]</scope>
    <source>
        <strain evidence="12 13">Sb_GMNB300</strain>
    </source>
</reference>
<evidence type="ECO:0000256" key="1">
    <source>
        <dbReference type="ARBA" id="ARBA00004861"/>
    </source>
</evidence>
<evidence type="ECO:0000256" key="9">
    <source>
        <dbReference type="PIRSR" id="PIRSR614732-2"/>
    </source>
</evidence>
<comment type="pathway">
    <text evidence="1 10">Pyrimidine metabolism; UMP biosynthesis via de novo pathway; UMP from orotate: step 2/2.</text>
</comment>
<evidence type="ECO:0000256" key="2">
    <source>
        <dbReference type="ARBA" id="ARBA00011018"/>
    </source>
</evidence>
<dbReference type="AlphaFoldDB" id="A0A5J5ELN1"/>
<feature type="binding site" evidence="9">
    <location>
        <position position="59"/>
    </location>
    <ligand>
        <name>substrate</name>
    </ligand>
</feature>
<dbReference type="InterPro" id="IPR011060">
    <property type="entry name" value="RibuloseP-bd_barrel"/>
</dbReference>
<dbReference type="InterPro" id="IPR018089">
    <property type="entry name" value="OMPdecase_AS"/>
</dbReference>
<evidence type="ECO:0000256" key="8">
    <source>
        <dbReference type="PIRSR" id="PIRSR614732-1"/>
    </source>
</evidence>
<dbReference type="InterPro" id="IPR013785">
    <property type="entry name" value="Aldolase_TIM"/>
</dbReference>
<keyword evidence="6 10" id="KW-0665">Pyrimidine biosynthesis</keyword>
<dbReference type="GO" id="GO:0006207">
    <property type="term" value="P:'de novo' pyrimidine nucleobase biosynthetic process"/>
    <property type="evidence" value="ECO:0007669"/>
    <property type="project" value="InterPro"/>
</dbReference>
<dbReference type="InParanoid" id="A0A5J5ELN1"/>
<keyword evidence="13" id="KW-1185">Reference proteome</keyword>
<feature type="binding site" evidence="9">
    <location>
        <position position="237"/>
    </location>
    <ligand>
        <name>substrate</name>
    </ligand>
</feature>
<feature type="binding site" evidence="9">
    <location>
        <position position="238"/>
    </location>
    <ligand>
        <name>substrate</name>
    </ligand>
</feature>
<dbReference type="PANTHER" id="PTHR19278">
    <property type="entry name" value="OROTATE PHOSPHORIBOSYLTRANSFERASE"/>
    <property type="match status" value="1"/>
</dbReference>
<organism evidence="12 13">
    <name type="scientific">Sphaerosporella brunnea</name>
    <dbReference type="NCBI Taxonomy" id="1250544"/>
    <lineage>
        <taxon>Eukaryota</taxon>
        <taxon>Fungi</taxon>
        <taxon>Dikarya</taxon>
        <taxon>Ascomycota</taxon>
        <taxon>Pezizomycotina</taxon>
        <taxon>Pezizomycetes</taxon>
        <taxon>Pezizales</taxon>
        <taxon>Pyronemataceae</taxon>
        <taxon>Sphaerosporella</taxon>
    </lineage>
</organism>
<proteinExistence type="inferred from homology"/>
<dbReference type="InterPro" id="IPR014732">
    <property type="entry name" value="OMPdecase"/>
</dbReference>
<accession>A0A5J5ELN1</accession>
<dbReference type="GO" id="GO:0004588">
    <property type="term" value="F:orotate phosphoribosyltransferase activity"/>
    <property type="evidence" value="ECO:0007669"/>
    <property type="project" value="TreeGrafter"/>
</dbReference>